<proteinExistence type="predicted"/>
<evidence type="ECO:0000313" key="2">
    <source>
        <dbReference type="Proteomes" id="UP000218113"/>
    </source>
</evidence>
<evidence type="ECO:0000313" key="1">
    <source>
        <dbReference type="EMBL" id="PCI25879.1"/>
    </source>
</evidence>
<gene>
    <name evidence="1" type="ORF">COB67_10520</name>
</gene>
<reference evidence="2" key="1">
    <citation type="submission" date="2017-08" db="EMBL/GenBank/DDBJ databases">
        <title>A dynamic microbial community with high functional redundancy inhabits the cold, oxic subseafloor aquifer.</title>
        <authorList>
            <person name="Tully B.J."/>
            <person name="Wheat C.G."/>
            <person name="Glazer B.T."/>
            <person name="Huber J.A."/>
        </authorList>
    </citation>
    <scope>NUCLEOTIDE SEQUENCE [LARGE SCALE GENOMIC DNA]</scope>
</reference>
<dbReference type="EMBL" id="NVSR01000108">
    <property type="protein sequence ID" value="PCI25879.1"/>
    <property type="molecule type" value="Genomic_DNA"/>
</dbReference>
<name>A0A2A4SXX1_9DELT</name>
<dbReference type="Proteomes" id="UP000218113">
    <property type="component" value="Unassembled WGS sequence"/>
</dbReference>
<organism evidence="1 2">
    <name type="scientific">SAR324 cluster bacterium</name>
    <dbReference type="NCBI Taxonomy" id="2024889"/>
    <lineage>
        <taxon>Bacteria</taxon>
        <taxon>Deltaproteobacteria</taxon>
        <taxon>SAR324 cluster</taxon>
    </lineage>
</organism>
<accession>A0A2A4SXX1</accession>
<protein>
    <submittedName>
        <fullName evidence="1">Uncharacterized protein</fullName>
    </submittedName>
</protein>
<comment type="caution">
    <text evidence="1">The sequence shown here is derived from an EMBL/GenBank/DDBJ whole genome shotgun (WGS) entry which is preliminary data.</text>
</comment>
<dbReference type="AlphaFoldDB" id="A0A2A4SXX1"/>
<sequence>MTSNHEEHAKSYQLEKRFFTTMLGKIRSAALKYEVPNFIGAHCEQGFCLSYSPNGYYVLSILDKEKVNVRGFLCRFNPDLGTVSDEAWLQSFEKSEHSYMDYAKGALKSRKLEEFLFVFMHSPFSGYQWQWAGQLDKRMGGIKGVAGSKPKYGSLKTKAMKVPAAWHPELKALLQFVADHDIDLGDLLEFLQAVPEDYRQNLKALLEFAPTSQRPSP</sequence>